<evidence type="ECO:0000313" key="1">
    <source>
        <dbReference type="EMBL" id="TFK32387.1"/>
    </source>
</evidence>
<dbReference type="SUPFAM" id="SSF117281">
    <property type="entry name" value="Kelch motif"/>
    <property type="match status" value="1"/>
</dbReference>
<dbReference type="Gene3D" id="2.120.10.80">
    <property type="entry name" value="Kelch-type beta propeller"/>
    <property type="match status" value="1"/>
</dbReference>
<dbReference type="PANTHER" id="PTHR46461">
    <property type="entry name" value="KELCH DOMAIN-CONTAINING PROTEIN 3"/>
    <property type="match status" value="1"/>
</dbReference>
<name>A0A5C3LHP6_9AGAR</name>
<dbReference type="InterPro" id="IPR052637">
    <property type="entry name" value="KLHDC3-like"/>
</dbReference>
<evidence type="ECO:0000313" key="2">
    <source>
        <dbReference type="Proteomes" id="UP000308652"/>
    </source>
</evidence>
<sequence>MPTTRSKRKRLLNSPLGAMSRTLITQPSDSNGYWEVKTMKGSHPPFNDWFRHYTDLEGQKSYLYGGVEVDVETSPSCDFHVCDLKTMNWTNITDSLTFRQPYNPFSSINREQKYTKLPALLEPACTIMKLEGGTYFLIFGGYDAEKECTTSELIAVDLDSLEWFYIPVSGGSVANRTSAEIIAIRNHLFVFGGRKEPNNRAPPYASYSVIEYNPNVGTWSWELCDQPFPFSRTAHPLGYNIVATAIYAGKKILLTPGQISDARIDFSSNVIVLFHTENRTFHVASETIGDFPKNVLWYHAISLEHIPSFGRVKTPSSSAQIRSLGRNRGFEAAYSASLGPIDSPTPSVLLCAWVPHGEDEAAIELWQYFLPPEERIVCFKYCQKTYDLDEDFRSCVLIGSQLHLLGSRPAKAGDKSVWNIHVALPLVKNTI</sequence>
<proteinExistence type="predicted"/>
<organism evidence="1 2">
    <name type="scientific">Crucibulum laeve</name>
    <dbReference type="NCBI Taxonomy" id="68775"/>
    <lineage>
        <taxon>Eukaryota</taxon>
        <taxon>Fungi</taxon>
        <taxon>Dikarya</taxon>
        <taxon>Basidiomycota</taxon>
        <taxon>Agaricomycotina</taxon>
        <taxon>Agaricomycetes</taxon>
        <taxon>Agaricomycetidae</taxon>
        <taxon>Agaricales</taxon>
        <taxon>Agaricineae</taxon>
        <taxon>Nidulariaceae</taxon>
        <taxon>Crucibulum</taxon>
    </lineage>
</organism>
<dbReference type="InterPro" id="IPR015915">
    <property type="entry name" value="Kelch-typ_b-propeller"/>
</dbReference>
<protein>
    <recommendedName>
        <fullName evidence="3">Galactose oxidase</fullName>
    </recommendedName>
</protein>
<gene>
    <name evidence="1" type="ORF">BDQ12DRAFT_502421</name>
</gene>
<reference evidence="1 2" key="1">
    <citation type="journal article" date="2019" name="Nat. Ecol. Evol.">
        <title>Megaphylogeny resolves global patterns of mushroom evolution.</title>
        <authorList>
            <person name="Varga T."/>
            <person name="Krizsan K."/>
            <person name="Foldi C."/>
            <person name="Dima B."/>
            <person name="Sanchez-Garcia M."/>
            <person name="Sanchez-Ramirez S."/>
            <person name="Szollosi G.J."/>
            <person name="Szarkandi J.G."/>
            <person name="Papp V."/>
            <person name="Albert L."/>
            <person name="Andreopoulos W."/>
            <person name="Angelini C."/>
            <person name="Antonin V."/>
            <person name="Barry K.W."/>
            <person name="Bougher N.L."/>
            <person name="Buchanan P."/>
            <person name="Buyck B."/>
            <person name="Bense V."/>
            <person name="Catcheside P."/>
            <person name="Chovatia M."/>
            <person name="Cooper J."/>
            <person name="Damon W."/>
            <person name="Desjardin D."/>
            <person name="Finy P."/>
            <person name="Geml J."/>
            <person name="Haridas S."/>
            <person name="Hughes K."/>
            <person name="Justo A."/>
            <person name="Karasinski D."/>
            <person name="Kautmanova I."/>
            <person name="Kiss B."/>
            <person name="Kocsube S."/>
            <person name="Kotiranta H."/>
            <person name="LaButti K.M."/>
            <person name="Lechner B.E."/>
            <person name="Liimatainen K."/>
            <person name="Lipzen A."/>
            <person name="Lukacs Z."/>
            <person name="Mihaltcheva S."/>
            <person name="Morgado L.N."/>
            <person name="Niskanen T."/>
            <person name="Noordeloos M.E."/>
            <person name="Ohm R.A."/>
            <person name="Ortiz-Santana B."/>
            <person name="Ovrebo C."/>
            <person name="Racz N."/>
            <person name="Riley R."/>
            <person name="Savchenko A."/>
            <person name="Shiryaev A."/>
            <person name="Soop K."/>
            <person name="Spirin V."/>
            <person name="Szebenyi C."/>
            <person name="Tomsovsky M."/>
            <person name="Tulloss R.E."/>
            <person name="Uehling J."/>
            <person name="Grigoriev I.V."/>
            <person name="Vagvolgyi C."/>
            <person name="Papp T."/>
            <person name="Martin F.M."/>
            <person name="Miettinen O."/>
            <person name="Hibbett D.S."/>
            <person name="Nagy L.G."/>
        </authorList>
    </citation>
    <scope>NUCLEOTIDE SEQUENCE [LARGE SCALE GENOMIC DNA]</scope>
    <source>
        <strain evidence="1 2">CBS 166.37</strain>
    </source>
</reference>
<dbReference type="AlphaFoldDB" id="A0A5C3LHP6"/>
<dbReference type="GO" id="GO:0003682">
    <property type="term" value="F:chromatin binding"/>
    <property type="evidence" value="ECO:0007669"/>
    <property type="project" value="InterPro"/>
</dbReference>
<dbReference type="OrthoDB" id="3228507at2759"/>
<evidence type="ECO:0008006" key="3">
    <source>
        <dbReference type="Google" id="ProtNLM"/>
    </source>
</evidence>
<dbReference type="Proteomes" id="UP000308652">
    <property type="component" value="Unassembled WGS sequence"/>
</dbReference>
<dbReference type="GO" id="GO:0005737">
    <property type="term" value="C:cytoplasm"/>
    <property type="evidence" value="ECO:0007669"/>
    <property type="project" value="TreeGrafter"/>
</dbReference>
<keyword evidence="2" id="KW-1185">Reference proteome</keyword>
<dbReference type="EMBL" id="ML213676">
    <property type="protein sequence ID" value="TFK32387.1"/>
    <property type="molecule type" value="Genomic_DNA"/>
</dbReference>
<dbReference type="PANTHER" id="PTHR46461:SF1">
    <property type="entry name" value="KELCH DOMAIN-CONTAINING PROTEIN 3"/>
    <property type="match status" value="1"/>
</dbReference>
<accession>A0A5C3LHP6</accession>
<dbReference type="STRING" id="68775.A0A5C3LHP6"/>